<dbReference type="Proteomes" id="UP001239445">
    <property type="component" value="Unassembled WGS sequence"/>
</dbReference>
<name>A0AAJ0BKY8_9PEZI</name>
<accession>A0AAJ0BKY8</accession>
<dbReference type="InterPro" id="IPR028000">
    <property type="entry name" value="Pma1"/>
</dbReference>
<dbReference type="AlphaFoldDB" id="A0AAJ0BKY8"/>
<keyword evidence="2" id="KW-0472">Membrane</keyword>
<feature type="chain" id="PRO_5042474528" evidence="3">
    <location>
        <begin position="24"/>
        <end position="360"/>
    </location>
</feature>
<protein>
    <submittedName>
        <fullName evidence="4">Uncharacterized protein</fullName>
    </submittedName>
</protein>
<proteinExistence type="predicted"/>
<evidence type="ECO:0000313" key="4">
    <source>
        <dbReference type="EMBL" id="KAK1759857.1"/>
    </source>
</evidence>
<evidence type="ECO:0000256" key="3">
    <source>
        <dbReference type="SAM" id="SignalP"/>
    </source>
</evidence>
<dbReference type="Pfam" id="PF14610">
    <property type="entry name" value="Psg1"/>
    <property type="match status" value="1"/>
</dbReference>
<feature type="transmembrane region" description="Helical" evidence="2">
    <location>
        <begin position="247"/>
        <end position="269"/>
    </location>
</feature>
<sequence>MRRNALSAAAAAAVLLSDHGALALPQVQETVLPAPSPWVTVDTNGVGVTLTPQVITSAGQTTTQNAPPDSLISTATYTVSPAGRASTYTGLAPIATATETAGNHAGAFLACTQYQSSIAPFCSPFDGAVLHQGLTYYLSWNPTYFANPTIDLEIQAVYNDATSGLGMTSGSRVSAAVGFYAWPIPTDFLSRLNRNELNMTFQFARPVDPNDGSDQPDFEPILGPTVLVVEGPPEDHAPNPQKPSPNAAAIAVPIVVVAVLGLFIGLCFWSWRRTGTVPVLGGLVGRGSKRSSGYGVRQSQAERVGGGGIGIGGPRAVVGNDKAGANVGIQLTDRDSWSPTGTGQGRNVFRDELRRQERER</sequence>
<keyword evidence="5" id="KW-1185">Reference proteome</keyword>
<feature type="signal peptide" evidence="3">
    <location>
        <begin position="1"/>
        <end position="23"/>
    </location>
</feature>
<reference evidence="4" key="1">
    <citation type="submission" date="2023-06" db="EMBL/GenBank/DDBJ databases">
        <title>Genome-scale phylogeny and comparative genomics of the fungal order Sordariales.</title>
        <authorList>
            <consortium name="Lawrence Berkeley National Laboratory"/>
            <person name="Hensen N."/>
            <person name="Bonometti L."/>
            <person name="Westerberg I."/>
            <person name="Brannstrom I.O."/>
            <person name="Guillou S."/>
            <person name="Cros-Aarteil S."/>
            <person name="Calhoun S."/>
            <person name="Haridas S."/>
            <person name="Kuo A."/>
            <person name="Mondo S."/>
            <person name="Pangilinan J."/>
            <person name="Riley R."/>
            <person name="Labutti K."/>
            <person name="Andreopoulos B."/>
            <person name="Lipzen A."/>
            <person name="Chen C."/>
            <person name="Yanf M."/>
            <person name="Daum C."/>
            <person name="Ng V."/>
            <person name="Clum A."/>
            <person name="Steindorff A."/>
            <person name="Ohm R."/>
            <person name="Martin F."/>
            <person name="Silar P."/>
            <person name="Natvig D."/>
            <person name="Lalanne C."/>
            <person name="Gautier V."/>
            <person name="Ament-Velasquez S.L."/>
            <person name="Kruys A."/>
            <person name="Hutchinson M.I."/>
            <person name="Powell A.J."/>
            <person name="Barry K."/>
            <person name="Miller A.N."/>
            <person name="Grigoriev I.V."/>
            <person name="Debuchy R."/>
            <person name="Gladieux P."/>
            <person name="Thoren M.H."/>
            <person name="Johannesson H."/>
        </authorList>
    </citation>
    <scope>NUCLEOTIDE SEQUENCE</scope>
    <source>
        <strain evidence="4">PSN4</strain>
    </source>
</reference>
<feature type="region of interest" description="Disordered" evidence="1">
    <location>
        <begin position="332"/>
        <end position="360"/>
    </location>
</feature>
<evidence type="ECO:0000313" key="5">
    <source>
        <dbReference type="Proteomes" id="UP001239445"/>
    </source>
</evidence>
<evidence type="ECO:0000256" key="1">
    <source>
        <dbReference type="SAM" id="MobiDB-lite"/>
    </source>
</evidence>
<evidence type="ECO:0000256" key="2">
    <source>
        <dbReference type="SAM" id="Phobius"/>
    </source>
</evidence>
<keyword evidence="2" id="KW-1133">Transmembrane helix</keyword>
<dbReference type="EMBL" id="MU839828">
    <property type="protein sequence ID" value="KAK1759857.1"/>
    <property type="molecule type" value="Genomic_DNA"/>
</dbReference>
<keyword evidence="3" id="KW-0732">Signal</keyword>
<keyword evidence="2" id="KW-0812">Transmembrane</keyword>
<feature type="compositionally biased region" description="Basic and acidic residues" evidence="1">
    <location>
        <begin position="348"/>
        <end position="360"/>
    </location>
</feature>
<comment type="caution">
    <text evidence="4">The sequence shown here is derived from an EMBL/GenBank/DDBJ whole genome shotgun (WGS) entry which is preliminary data.</text>
</comment>
<organism evidence="4 5">
    <name type="scientific">Echria macrotheca</name>
    <dbReference type="NCBI Taxonomy" id="438768"/>
    <lineage>
        <taxon>Eukaryota</taxon>
        <taxon>Fungi</taxon>
        <taxon>Dikarya</taxon>
        <taxon>Ascomycota</taxon>
        <taxon>Pezizomycotina</taxon>
        <taxon>Sordariomycetes</taxon>
        <taxon>Sordariomycetidae</taxon>
        <taxon>Sordariales</taxon>
        <taxon>Schizotheciaceae</taxon>
        <taxon>Echria</taxon>
    </lineage>
</organism>
<gene>
    <name evidence="4" type="ORF">QBC47DRAFT_373194</name>
</gene>